<dbReference type="RefSeq" id="WP_009483708.1">
    <property type="nucleotide sequence ID" value="NZ_BAFE01000094.1"/>
</dbReference>
<evidence type="ECO:0000256" key="1">
    <source>
        <dbReference type="ARBA" id="ARBA00012513"/>
    </source>
</evidence>
<dbReference type="SUPFAM" id="SSF56112">
    <property type="entry name" value="Protein kinase-like (PK-like)"/>
    <property type="match status" value="1"/>
</dbReference>
<dbReference type="FunFam" id="1.10.510.10:FF:000306">
    <property type="entry name" value="Serine/threonine protein kinase"/>
    <property type="match status" value="1"/>
</dbReference>
<evidence type="ECO:0000256" key="5">
    <source>
        <dbReference type="ARBA" id="ARBA00022777"/>
    </source>
</evidence>
<dbReference type="Gene3D" id="1.25.40.10">
    <property type="entry name" value="Tetratricopeptide repeat domain"/>
    <property type="match status" value="1"/>
</dbReference>
<comment type="catalytic activity">
    <reaction evidence="8">
        <text>L-seryl-[protein] + ATP = O-phospho-L-seryl-[protein] + ADP + H(+)</text>
        <dbReference type="Rhea" id="RHEA:17989"/>
        <dbReference type="Rhea" id="RHEA-COMP:9863"/>
        <dbReference type="Rhea" id="RHEA-COMP:11604"/>
        <dbReference type="ChEBI" id="CHEBI:15378"/>
        <dbReference type="ChEBI" id="CHEBI:29999"/>
        <dbReference type="ChEBI" id="CHEBI:30616"/>
        <dbReference type="ChEBI" id="CHEBI:83421"/>
        <dbReference type="ChEBI" id="CHEBI:456216"/>
        <dbReference type="EC" id="2.7.11.1"/>
    </reaction>
</comment>
<dbReference type="PANTHER" id="PTHR24363">
    <property type="entry name" value="SERINE/THREONINE PROTEIN KINASE"/>
    <property type="match status" value="1"/>
</dbReference>
<dbReference type="Gene3D" id="1.10.510.10">
    <property type="entry name" value="Transferase(Phosphotransferase) domain 1"/>
    <property type="match status" value="1"/>
</dbReference>
<evidence type="ECO:0000259" key="10">
    <source>
        <dbReference type="PROSITE" id="PS50011"/>
    </source>
</evidence>
<protein>
    <recommendedName>
        <fullName evidence="1">non-specific serine/threonine protein kinase</fullName>
        <ecNumber evidence="1">2.7.11.1</ecNumber>
    </recommendedName>
</protein>
<evidence type="ECO:0000256" key="6">
    <source>
        <dbReference type="ARBA" id="ARBA00022840"/>
    </source>
</evidence>
<dbReference type="GO" id="GO:0005524">
    <property type="term" value="F:ATP binding"/>
    <property type="evidence" value="ECO:0007669"/>
    <property type="project" value="UniProtKB-KW"/>
</dbReference>
<keyword evidence="12" id="KW-1185">Reference proteome</keyword>
<evidence type="ECO:0000256" key="3">
    <source>
        <dbReference type="ARBA" id="ARBA00022679"/>
    </source>
</evidence>
<evidence type="ECO:0000256" key="2">
    <source>
        <dbReference type="ARBA" id="ARBA00022527"/>
    </source>
</evidence>
<evidence type="ECO:0000256" key="7">
    <source>
        <dbReference type="ARBA" id="ARBA00047899"/>
    </source>
</evidence>
<dbReference type="Pfam" id="PF00069">
    <property type="entry name" value="Pkinase"/>
    <property type="match status" value="1"/>
</dbReference>
<dbReference type="PANTHER" id="PTHR24363:SF0">
    <property type="entry name" value="SERINE_THREONINE KINASE LIKE DOMAIN CONTAINING 1"/>
    <property type="match status" value="1"/>
</dbReference>
<comment type="catalytic activity">
    <reaction evidence="7">
        <text>L-threonyl-[protein] + ATP = O-phospho-L-threonyl-[protein] + ADP + H(+)</text>
        <dbReference type="Rhea" id="RHEA:46608"/>
        <dbReference type="Rhea" id="RHEA-COMP:11060"/>
        <dbReference type="Rhea" id="RHEA-COMP:11605"/>
        <dbReference type="ChEBI" id="CHEBI:15378"/>
        <dbReference type="ChEBI" id="CHEBI:30013"/>
        <dbReference type="ChEBI" id="CHEBI:30616"/>
        <dbReference type="ChEBI" id="CHEBI:61977"/>
        <dbReference type="ChEBI" id="CHEBI:456216"/>
        <dbReference type="EC" id="2.7.11.1"/>
    </reaction>
</comment>
<keyword evidence="4" id="KW-0547">Nucleotide-binding</keyword>
<gene>
    <name evidence="11" type="primary">pknG</name>
    <name evidence="11" type="ORF">MOPEL_135_01030</name>
</gene>
<accession>H5UVV7</accession>
<evidence type="ECO:0000256" key="4">
    <source>
        <dbReference type="ARBA" id="ARBA00022741"/>
    </source>
</evidence>
<keyword evidence="5 11" id="KW-0418">Kinase</keyword>
<reference evidence="11 12" key="1">
    <citation type="submission" date="2012-02" db="EMBL/GenBank/DDBJ databases">
        <title>Whole genome shotgun sequence of Mobilicoccus pelagius NBRC 104925.</title>
        <authorList>
            <person name="Yoshida Y."/>
            <person name="Hosoyama A."/>
            <person name="Tsuchikane K."/>
            <person name="Katsumata H."/>
            <person name="Yamazaki S."/>
            <person name="Fujita N."/>
        </authorList>
    </citation>
    <scope>NUCLEOTIDE SEQUENCE [LARGE SCALE GENOMIC DNA]</scope>
    <source>
        <strain evidence="11 12">NBRC 104925</strain>
    </source>
</reference>
<evidence type="ECO:0000256" key="8">
    <source>
        <dbReference type="ARBA" id="ARBA00048679"/>
    </source>
</evidence>
<dbReference type="EC" id="2.7.11.1" evidence="1"/>
<dbReference type="Gene3D" id="3.30.200.20">
    <property type="entry name" value="Phosphorylase Kinase, domain 1"/>
    <property type="match status" value="1"/>
</dbReference>
<evidence type="ECO:0000256" key="9">
    <source>
        <dbReference type="SAM" id="MobiDB-lite"/>
    </source>
</evidence>
<dbReference type="CDD" id="cd14014">
    <property type="entry name" value="STKc_PknB_like"/>
    <property type="match status" value="1"/>
</dbReference>
<comment type="caution">
    <text evidence="11">The sequence shown here is derived from an EMBL/GenBank/DDBJ whole genome shotgun (WGS) entry which is preliminary data.</text>
</comment>
<evidence type="ECO:0000313" key="12">
    <source>
        <dbReference type="Proteomes" id="UP000004367"/>
    </source>
</evidence>
<feature type="compositionally biased region" description="Basic residues" evidence="9">
    <location>
        <begin position="21"/>
        <end position="33"/>
    </location>
</feature>
<keyword evidence="2 11" id="KW-0723">Serine/threonine-protein kinase</keyword>
<dbReference type="InterPro" id="IPR011990">
    <property type="entry name" value="TPR-like_helical_dom_sf"/>
</dbReference>
<feature type="domain" description="Protein kinase" evidence="10">
    <location>
        <begin position="113"/>
        <end position="362"/>
    </location>
</feature>
<feature type="region of interest" description="Disordered" evidence="9">
    <location>
        <begin position="19"/>
        <end position="44"/>
    </location>
</feature>
<keyword evidence="6" id="KW-0067">ATP-binding</keyword>
<sequence length="689" mass="74507">MESVAASIRAITPLGSARGAGARRHVRQRRARRSSLGAGLTQVPPAVETDPTAAVLAAPVVPEERRVCPSCGAPVGRGHDGTPGRTQGYCPQCRNPFSFTPKLEAGDLVAGQYEVAGPIAHGGLGWIYLARDRNVSGRWVVLKGLLNAGDEDAVAAAIAEQQFLAQVEHPQIVEVYNVVEHEGLAYTVMEYVGGASLKQMLKDRLLARGEYDPLPVETALAFVLEILPAFTYLHDHGLLYCDFKPDNLIHVADGVKLIDLGGMREIDDLDSPIYGTVGYQAPEVAEVGPSIASDIYTIGRTLVVLTTEFRGYQTRFVDSLPPLTQTPAFREHDSFYRLVARCCAPDPADRFVSVEELRVQMLGVLRQVVADTPGAGVTTQAPPSAYFEAPVVTGETLDWWQLPGLRPDEQDPMNTWLRGLQTSDPGERLASLRQAPQHTPEVILEMGRTALRADQGDLVSQAADALLAHDPWDWRAVWLLGLDALRRGDGAAAVDSFHAVYAQLPGEIAPRFALAAAHERVATDASLAAAESSYTTCLRTDAAYVVAAAFGIARTRATRGDFTGAVSAVSAVPPTSGAYSRARWMRADLQTRTDAGVPALMDVLADSRRITLEPHTRARLAVQVLEKALAARLAGDTREATLDGRSADEPTLRRSLESAYRDLARLTPAPGERHLLVDEANRIRPWSLI</sequence>
<dbReference type="InterPro" id="IPR011009">
    <property type="entry name" value="Kinase-like_dom_sf"/>
</dbReference>
<dbReference type="GO" id="GO:0004674">
    <property type="term" value="F:protein serine/threonine kinase activity"/>
    <property type="evidence" value="ECO:0007669"/>
    <property type="project" value="UniProtKB-KW"/>
</dbReference>
<dbReference type="eggNOG" id="COG0515">
    <property type="taxonomic scope" value="Bacteria"/>
</dbReference>
<evidence type="ECO:0000313" key="11">
    <source>
        <dbReference type="EMBL" id="GAB49865.1"/>
    </source>
</evidence>
<dbReference type="PROSITE" id="PS50011">
    <property type="entry name" value="PROTEIN_KINASE_DOM"/>
    <property type="match status" value="1"/>
</dbReference>
<dbReference type="InterPro" id="IPR031636">
    <property type="entry name" value="PknG_TPR"/>
</dbReference>
<name>H5UVV7_9MICO</name>
<dbReference type="SUPFAM" id="SSF48452">
    <property type="entry name" value="TPR-like"/>
    <property type="match status" value="1"/>
</dbReference>
<keyword evidence="3" id="KW-0808">Transferase</keyword>
<dbReference type="InterPro" id="IPR000719">
    <property type="entry name" value="Prot_kinase_dom"/>
</dbReference>
<dbReference type="Pfam" id="PF16919">
    <property type="entry name" value="PknG_rubred"/>
    <property type="match status" value="1"/>
</dbReference>
<dbReference type="InterPro" id="IPR031634">
    <property type="entry name" value="PknG_rubred"/>
</dbReference>
<dbReference type="AlphaFoldDB" id="H5UVV7"/>
<proteinExistence type="predicted"/>
<dbReference type="Proteomes" id="UP000004367">
    <property type="component" value="Unassembled WGS sequence"/>
</dbReference>
<dbReference type="EMBL" id="BAFE01000094">
    <property type="protein sequence ID" value="GAB49865.1"/>
    <property type="molecule type" value="Genomic_DNA"/>
</dbReference>
<organism evidence="11 12">
    <name type="scientific">Mobilicoccus pelagius NBRC 104925</name>
    <dbReference type="NCBI Taxonomy" id="1089455"/>
    <lineage>
        <taxon>Bacteria</taxon>
        <taxon>Bacillati</taxon>
        <taxon>Actinomycetota</taxon>
        <taxon>Actinomycetes</taxon>
        <taxon>Micrococcales</taxon>
        <taxon>Dermatophilaceae</taxon>
        <taxon>Mobilicoccus</taxon>
    </lineage>
</organism>
<dbReference type="Pfam" id="PF16918">
    <property type="entry name" value="PknG_TPR"/>
    <property type="match status" value="1"/>
</dbReference>
<dbReference type="STRING" id="1089455.MOPEL_135_01030"/>